<gene>
    <name evidence="1" type="ORF">PACLA_8A068364</name>
</gene>
<name>A0A7D9KIN6_PARCT</name>
<dbReference type="Proteomes" id="UP001152795">
    <property type="component" value="Unassembled WGS sequence"/>
</dbReference>
<reference evidence="1" key="1">
    <citation type="submission" date="2020-04" db="EMBL/GenBank/DDBJ databases">
        <authorList>
            <person name="Alioto T."/>
            <person name="Alioto T."/>
            <person name="Gomez Garrido J."/>
        </authorList>
    </citation>
    <scope>NUCLEOTIDE SEQUENCE</scope>
    <source>
        <strain evidence="1">A484AB</strain>
    </source>
</reference>
<evidence type="ECO:0000313" key="2">
    <source>
        <dbReference type="Proteomes" id="UP001152795"/>
    </source>
</evidence>
<organism evidence="1 2">
    <name type="scientific">Paramuricea clavata</name>
    <name type="common">Red gorgonian</name>
    <name type="synonym">Violescent sea-whip</name>
    <dbReference type="NCBI Taxonomy" id="317549"/>
    <lineage>
        <taxon>Eukaryota</taxon>
        <taxon>Metazoa</taxon>
        <taxon>Cnidaria</taxon>
        <taxon>Anthozoa</taxon>
        <taxon>Octocorallia</taxon>
        <taxon>Malacalcyonacea</taxon>
        <taxon>Plexauridae</taxon>
        <taxon>Paramuricea</taxon>
    </lineage>
</organism>
<dbReference type="EMBL" id="CACRXK020038543">
    <property type="protein sequence ID" value="CAB4045281.1"/>
    <property type="molecule type" value="Genomic_DNA"/>
</dbReference>
<comment type="caution">
    <text evidence="1">The sequence shown here is derived from an EMBL/GenBank/DDBJ whole genome shotgun (WGS) entry which is preliminary data.</text>
</comment>
<accession>A0A7D9KIN6</accession>
<keyword evidence="2" id="KW-1185">Reference proteome</keyword>
<feature type="non-terminal residue" evidence="1">
    <location>
        <position position="77"/>
    </location>
</feature>
<proteinExistence type="predicted"/>
<dbReference type="AlphaFoldDB" id="A0A7D9KIN6"/>
<protein>
    <submittedName>
        <fullName evidence="1">Uncharacterized protein</fullName>
    </submittedName>
</protein>
<sequence length="77" mass="8945">MASTGYGPSRESRWSRLTFDGKQSNYELWEAKFLAHMRLLKLKDTILPSEEEANATKNEECHAEFNIHCFYDTSLSL</sequence>
<evidence type="ECO:0000313" key="1">
    <source>
        <dbReference type="EMBL" id="CAB4045281.1"/>
    </source>
</evidence>